<feature type="transmembrane region" description="Helical" evidence="6">
    <location>
        <begin position="470"/>
        <end position="491"/>
    </location>
</feature>
<keyword evidence="4 6" id="KW-1133">Transmembrane helix</keyword>
<feature type="transmembrane region" description="Helical" evidence="6">
    <location>
        <begin position="28"/>
        <end position="51"/>
    </location>
</feature>
<feature type="transmembrane region" description="Helical" evidence="6">
    <location>
        <begin position="100"/>
        <end position="122"/>
    </location>
</feature>
<dbReference type="Proteomes" id="UP000425916">
    <property type="component" value="Chromosome"/>
</dbReference>
<feature type="transmembrane region" description="Helical" evidence="6">
    <location>
        <begin position="191"/>
        <end position="207"/>
    </location>
</feature>
<evidence type="ECO:0000256" key="5">
    <source>
        <dbReference type="ARBA" id="ARBA00023136"/>
    </source>
</evidence>
<feature type="transmembrane region" description="Helical" evidence="6">
    <location>
        <begin position="128"/>
        <end position="149"/>
    </location>
</feature>
<feature type="transmembrane region" description="Helical" evidence="6">
    <location>
        <begin position="386"/>
        <end position="405"/>
    </location>
</feature>
<feature type="transmembrane region" description="Helical" evidence="6">
    <location>
        <begin position="443"/>
        <end position="464"/>
    </location>
</feature>
<reference evidence="7 8" key="1">
    <citation type="submission" date="2019-11" db="EMBL/GenBank/DDBJ databases">
        <title>Genome sequence of Moorella glycerini DSM11254.</title>
        <authorList>
            <person name="Poehlein A."/>
            <person name="Boeer T."/>
            <person name="Daniel R."/>
        </authorList>
    </citation>
    <scope>NUCLEOTIDE SEQUENCE [LARGE SCALE GENOMIC DNA]</scope>
    <source>
        <strain evidence="7 8">DSM 11254</strain>
    </source>
</reference>
<evidence type="ECO:0000313" key="8">
    <source>
        <dbReference type="Proteomes" id="UP000425916"/>
    </source>
</evidence>
<dbReference type="OrthoDB" id="9180265at2"/>
<gene>
    <name evidence="7" type="ORF">MGLY_20570</name>
</gene>
<accession>A0A6I5ZSH7</accession>
<feature type="transmembrane region" description="Helical" evidence="6">
    <location>
        <begin position="322"/>
        <end position="347"/>
    </location>
</feature>
<dbReference type="InterPro" id="IPR050833">
    <property type="entry name" value="Poly_Biosynth_Transport"/>
</dbReference>
<dbReference type="AlphaFoldDB" id="A0A6I5ZSH7"/>
<feature type="transmembrane region" description="Helical" evidence="6">
    <location>
        <begin position="353"/>
        <end position="374"/>
    </location>
</feature>
<dbReference type="EMBL" id="CP046244">
    <property type="protein sequence ID" value="QGP92669.1"/>
    <property type="molecule type" value="Genomic_DNA"/>
</dbReference>
<evidence type="ECO:0000256" key="4">
    <source>
        <dbReference type="ARBA" id="ARBA00022989"/>
    </source>
</evidence>
<dbReference type="RefSeq" id="WP_156273556.1">
    <property type="nucleotide sequence ID" value="NZ_CP046244.1"/>
</dbReference>
<evidence type="ECO:0000256" key="2">
    <source>
        <dbReference type="ARBA" id="ARBA00022475"/>
    </source>
</evidence>
<evidence type="ECO:0000256" key="1">
    <source>
        <dbReference type="ARBA" id="ARBA00004651"/>
    </source>
</evidence>
<feature type="transmembrane region" description="Helical" evidence="6">
    <location>
        <begin position="57"/>
        <end position="79"/>
    </location>
</feature>
<evidence type="ECO:0000313" key="7">
    <source>
        <dbReference type="EMBL" id="QGP92669.1"/>
    </source>
</evidence>
<evidence type="ECO:0000256" key="3">
    <source>
        <dbReference type="ARBA" id="ARBA00022692"/>
    </source>
</evidence>
<keyword evidence="5 6" id="KW-0472">Membrane</keyword>
<feature type="transmembrane region" description="Helical" evidence="6">
    <location>
        <begin position="238"/>
        <end position="257"/>
    </location>
</feature>
<comment type="subcellular location">
    <subcellularLocation>
        <location evidence="1">Cell membrane</location>
        <topology evidence="1">Multi-pass membrane protein</topology>
    </subcellularLocation>
</comment>
<organism evidence="7 8">
    <name type="scientific">Neomoorella glycerini</name>
    <dbReference type="NCBI Taxonomy" id="55779"/>
    <lineage>
        <taxon>Bacteria</taxon>
        <taxon>Bacillati</taxon>
        <taxon>Bacillota</taxon>
        <taxon>Clostridia</taxon>
        <taxon>Neomoorellales</taxon>
        <taxon>Neomoorellaceae</taxon>
        <taxon>Neomoorella</taxon>
    </lineage>
</organism>
<feature type="transmembrane region" description="Helical" evidence="6">
    <location>
        <begin position="277"/>
        <end position="301"/>
    </location>
</feature>
<dbReference type="PANTHER" id="PTHR30250">
    <property type="entry name" value="PST FAMILY PREDICTED COLANIC ACID TRANSPORTER"/>
    <property type="match status" value="1"/>
</dbReference>
<keyword evidence="8" id="KW-1185">Reference proteome</keyword>
<feature type="transmembrane region" description="Helical" evidence="6">
    <location>
        <begin position="411"/>
        <end position="431"/>
    </location>
</feature>
<protein>
    <submittedName>
        <fullName evidence="7">Polysaccharide biosynthesis protein</fullName>
    </submittedName>
</protein>
<proteinExistence type="predicted"/>
<dbReference type="InterPro" id="IPR002797">
    <property type="entry name" value="Polysacc_synth"/>
</dbReference>
<evidence type="ECO:0000256" key="6">
    <source>
        <dbReference type="SAM" id="Phobius"/>
    </source>
</evidence>
<name>A0A6I5ZSH7_9FIRM</name>
<keyword evidence="2" id="KW-1003">Cell membrane</keyword>
<dbReference type="GO" id="GO:0005886">
    <property type="term" value="C:plasma membrane"/>
    <property type="evidence" value="ECO:0007669"/>
    <property type="project" value="UniProtKB-SubCell"/>
</dbReference>
<dbReference type="Pfam" id="PF01943">
    <property type="entry name" value="Polysacc_synt"/>
    <property type="match status" value="1"/>
</dbReference>
<keyword evidence="3 6" id="KW-0812">Transmembrane</keyword>
<sequence>MVEQTVSNSHNTNVSLTNPMRRFAKDSVFYSIAKSVPALTAFASAFIFTRVFTTSDYGLYSLVLAIINPITIALTEWAGQPIGRFYSEYYVGGRGSEYSNIVRTLALLVLSLSILAGLLIATLGARSWGWSLALAVIFLIPAQAMTNVLSPILPASLDTGYYRFLEISRAILNLGFSATLVFFLFRSPAGLIWGMLLGTLCMLPFLLRRVKRRLQEITHDSKIALHEDSRLKEGLGRFIRYGSPMLFWFFAAQLLAIGDRYLLQFFRGSTEVGIYSANYNLISGISGLLSGPVTMAAFPIIMRLWANGDHDGLVRTLSKMTGFYLVLGIGMVGGTAAVGFDFVSIALGEQFRVGYTILVPVLAGQVLWQASILGHKGLELAEKTYVMLRWAGLAASLNFILNLIFIPHNGYLAAAYTTLVSYGVYTVLILFSSRGTLPWRIPFWLVFKSGIACIIALFTVWFSYPPGNGWLSFLLRGFLFTGVYLATILLAELPRIKVLIR</sequence>
<dbReference type="PANTHER" id="PTHR30250:SF11">
    <property type="entry name" value="O-ANTIGEN TRANSPORTER-RELATED"/>
    <property type="match status" value="1"/>
</dbReference>